<dbReference type="NCBIfam" id="TIGR04183">
    <property type="entry name" value="Por_Secre_tail"/>
    <property type="match status" value="1"/>
</dbReference>
<name>A0A1G9I685_9BACT</name>
<dbReference type="STRING" id="563176.SAMN04488090_0353"/>
<sequence>MNARSFTSSLPIGRKYFGGFSGPVWKSFFLFLIWSTAFTASFVTRAQTGYIYVHSKTLNETASGDITYSVSGGPTAVSNFTLNDQPTRTTIRDIGFSQNGRIWAVTNDQKVWYREVGSATWVQTTLISSNQRIDGGAGTSAYFINAGVAFYTADGTSSTAISAGTSFTDIGSGWDNLPYAINATQVLRYSGSGTTWNVINSSLSPAHVDVDPVSGNVAVATTSGATPFYSVTPAGVATSLGAPTNWNTAVAPRDIAVTGKGEIFVTGFISSAAGGYYVSKKLPVGWSSYEASSYDVAQITGGPGGQILVTMNSGGWNNFTYPYLNIFARAEDGSNVYYIDDERIRTAPTGNSIKIPVAPGTYTITETVPGGWNLEKVSVFDPSSNSSSNVPAKTATVNVAADEVVHVVFQTGAVVPFDMTNSCTPTFTETFGTGATGTFGAAPNGTTTYHLINTSTPAEDGFYKIVNRGSDFNTWPTAAAIVDHTSGDGQGYMYAVNAGYDKGEFFRRRFTNVKPGGNYTFSAWIVDLTPQASVNVNVNFSVYDANTQALLGTYTTGELPGITAPAPWQQFGFTFTAASTDIDLVISNVGFGGNGNDLALDDISFLLEQIAAPTLTVTTNCGSGATITVTSPVGSGVEYSLDGVNFQSSPVFANLPAGNYTVTDRFVNTTCTNSSVQNISVFSICGNVYNDIDALTDNVVDNNGGAQPSSTLPTLYASLVSGGVVIATVPVVNGTYSFGNVSAGTYSVVLKQDSTNSTTPSLPAGWVNTGEHLGSFMGSDGTVNGILPIGTVSSRVVNANLGIQQPPTALTSTLPPQPNPGGSNNYTVPPASFDGDDQNGGTVTSITITAFPTNTESITINGNTYTPATFPPAGVTVPTDANGNPTQPIAVNPIDGNTSVVITYTATDNGGAVSPPATVTIPFTAGALPVRLASFKAAGSGGTVVLDWVTLSEANSKGFFVERSTDTHSWESLGWIVSQAENGMATTRLAYRYADYQPATPVSYYRLKMMDLDGTYTYSSVQSVEAADLIRLVAAPNPARDFFRISGVPLSDIREVTLQDLTGRSVYTGSFPEQGFMNVKNVAKGLYVLSVQLNNGIVRQAKVLIQ</sequence>
<evidence type="ECO:0000313" key="3">
    <source>
        <dbReference type="Proteomes" id="UP000198901"/>
    </source>
</evidence>
<dbReference type="RefSeq" id="WP_093196901.1">
    <property type="nucleotide sequence ID" value="NZ_FNGS01000001.1"/>
</dbReference>
<reference evidence="2 3" key="1">
    <citation type="submission" date="2016-10" db="EMBL/GenBank/DDBJ databases">
        <authorList>
            <person name="de Groot N.N."/>
        </authorList>
    </citation>
    <scope>NUCLEOTIDE SEQUENCE [LARGE SCALE GENOMIC DNA]</scope>
    <source>
        <strain evidence="2 3">DSM 21668</strain>
    </source>
</reference>
<organism evidence="2 3">
    <name type="scientific">Siphonobacter aquaeclarae</name>
    <dbReference type="NCBI Taxonomy" id="563176"/>
    <lineage>
        <taxon>Bacteria</taxon>
        <taxon>Pseudomonadati</taxon>
        <taxon>Bacteroidota</taxon>
        <taxon>Cytophagia</taxon>
        <taxon>Cytophagales</taxon>
        <taxon>Cytophagaceae</taxon>
        <taxon>Siphonobacter</taxon>
    </lineage>
</organism>
<accession>A0A1G9I685</accession>
<dbReference type="InterPro" id="IPR026444">
    <property type="entry name" value="Secre_tail"/>
</dbReference>
<dbReference type="OrthoDB" id="9805017at2"/>
<dbReference type="EMBL" id="FNGS01000001">
    <property type="protein sequence ID" value="SDL20739.1"/>
    <property type="molecule type" value="Genomic_DNA"/>
</dbReference>
<keyword evidence="3" id="KW-1185">Reference proteome</keyword>
<dbReference type="AlphaFoldDB" id="A0A1G9I685"/>
<feature type="region of interest" description="Disordered" evidence="1">
    <location>
        <begin position="807"/>
        <end position="839"/>
    </location>
</feature>
<evidence type="ECO:0000256" key="1">
    <source>
        <dbReference type="SAM" id="MobiDB-lite"/>
    </source>
</evidence>
<evidence type="ECO:0000313" key="2">
    <source>
        <dbReference type="EMBL" id="SDL20739.1"/>
    </source>
</evidence>
<protein>
    <submittedName>
        <fullName evidence="2">Por secretion system C-terminal sorting domain-containing protein</fullName>
    </submittedName>
</protein>
<dbReference type="Gene3D" id="2.60.120.260">
    <property type="entry name" value="Galactose-binding domain-like"/>
    <property type="match status" value="1"/>
</dbReference>
<proteinExistence type="predicted"/>
<dbReference type="Proteomes" id="UP000198901">
    <property type="component" value="Unassembled WGS sequence"/>
</dbReference>
<gene>
    <name evidence="2" type="ORF">SAMN04488090_0353</name>
</gene>
<feature type="compositionally biased region" description="Polar residues" evidence="1">
    <location>
        <begin position="807"/>
        <end position="827"/>
    </location>
</feature>